<keyword evidence="1" id="KW-1133">Transmembrane helix</keyword>
<protein>
    <submittedName>
        <fullName evidence="2">Uncharacterized protein</fullName>
    </submittedName>
</protein>
<comment type="caution">
    <text evidence="2">The sequence shown here is derived from an EMBL/GenBank/DDBJ whole genome shotgun (WGS) entry which is preliminary data.</text>
</comment>
<dbReference type="Proteomes" id="UP000589292">
    <property type="component" value="Unassembled WGS sequence"/>
</dbReference>
<name>A0A7V8U7C3_9SPHN</name>
<evidence type="ECO:0000256" key="1">
    <source>
        <dbReference type="SAM" id="Phobius"/>
    </source>
</evidence>
<sequence>MKTTHASNANSQDQDNVLKSTLITTVAALALITTLFLTAFASIEAAASPVHHNGDARALVSVRYLA</sequence>
<gene>
    <name evidence="2" type="ORF">FG486_00660</name>
</gene>
<reference evidence="2 3" key="1">
    <citation type="journal article" date="1994" name="Int. J. Syst. Bacteriol.">
        <title>Phylogenetic positions of novel aerobic, bacteriochlorophyll a-containing bacteria and description of Roseococcus thiosulfatophilus gen. nov., sp. nov., Erythromicrobium ramosum gen. nov., sp. nov., and Erythrobacter litoralis sp. nov.</title>
        <authorList>
            <person name="Yurkov V."/>
            <person name="Stackebrandt E."/>
            <person name="Holmes A."/>
            <person name="Fuerst J.A."/>
            <person name="Hugenholtz P."/>
            <person name="Golecki J."/>
            <person name="Gad'on N."/>
            <person name="Gorlenko V.M."/>
            <person name="Kompantseva E.I."/>
            <person name="Drews G."/>
        </authorList>
    </citation>
    <scope>NUCLEOTIDE SEQUENCE [LARGE SCALE GENOMIC DNA]</scope>
    <source>
        <strain evidence="2 3">KR-99</strain>
    </source>
</reference>
<proteinExistence type="predicted"/>
<evidence type="ECO:0000313" key="2">
    <source>
        <dbReference type="EMBL" id="MBA1372834.1"/>
    </source>
</evidence>
<dbReference type="RefSeq" id="WP_066281672.1">
    <property type="nucleotide sequence ID" value="NZ_BAAAGB010000002.1"/>
</dbReference>
<keyword evidence="3" id="KW-1185">Reference proteome</keyword>
<keyword evidence="1" id="KW-0812">Transmembrane</keyword>
<keyword evidence="1" id="KW-0472">Membrane</keyword>
<evidence type="ECO:0000313" key="3">
    <source>
        <dbReference type="Proteomes" id="UP000589292"/>
    </source>
</evidence>
<organism evidence="2 3">
    <name type="scientific">Sphingomonas ursincola</name>
    <dbReference type="NCBI Taxonomy" id="56361"/>
    <lineage>
        <taxon>Bacteria</taxon>
        <taxon>Pseudomonadati</taxon>
        <taxon>Pseudomonadota</taxon>
        <taxon>Alphaproteobacteria</taxon>
        <taxon>Sphingomonadales</taxon>
        <taxon>Sphingomonadaceae</taxon>
        <taxon>Sphingomonas</taxon>
    </lineage>
</organism>
<accession>A0A7V8U7C3</accession>
<feature type="transmembrane region" description="Helical" evidence="1">
    <location>
        <begin position="21"/>
        <end position="43"/>
    </location>
</feature>
<dbReference type="EMBL" id="VDES01000001">
    <property type="protein sequence ID" value="MBA1372834.1"/>
    <property type="molecule type" value="Genomic_DNA"/>
</dbReference>
<dbReference type="AlphaFoldDB" id="A0A7V8U7C3"/>